<dbReference type="EMBL" id="BAAAQN010000008">
    <property type="protein sequence ID" value="GAA2022387.1"/>
    <property type="molecule type" value="Genomic_DNA"/>
</dbReference>
<protein>
    <submittedName>
        <fullName evidence="4">SDR family NAD(P)-dependent oxidoreductase</fullName>
    </submittedName>
</protein>
<evidence type="ECO:0000256" key="2">
    <source>
        <dbReference type="ARBA" id="ARBA00022857"/>
    </source>
</evidence>
<dbReference type="SUPFAM" id="SSF51735">
    <property type="entry name" value="NAD(P)-binding Rossmann-fold domains"/>
    <property type="match status" value="1"/>
</dbReference>
<dbReference type="PANTHER" id="PTHR24320:SF282">
    <property type="entry name" value="WW DOMAIN-CONTAINING OXIDOREDUCTASE"/>
    <property type="match status" value="1"/>
</dbReference>
<organism evidence="4 5">
    <name type="scientific">Catenulispora yoronensis</name>
    <dbReference type="NCBI Taxonomy" id="450799"/>
    <lineage>
        <taxon>Bacteria</taxon>
        <taxon>Bacillati</taxon>
        <taxon>Actinomycetota</taxon>
        <taxon>Actinomycetes</taxon>
        <taxon>Catenulisporales</taxon>
        <taxon>Catenulisporaceae</taxon>
        <taxon>Catenulispora</taxon>
    </lineage>
</organism>
<gene>
    <name evidence="4" type="ORF">GCM10009839_19750</name>
</gene>
<dbReference type="PROSITE" id="PS00061">
    <property type="entry name" value="ADH_SHORT"/>
    <property type="match status" value="1"/>
</dbReference>
<dbReference type="PANTHER" id="PTHR24320">
    <property type="entry name" value="RETINOL DEHYDROGENASE"/>
    <property type="match status" value="1"/>
</dbReference>
<sequence>MTLITTPFDSRTTAAEVLAGLDLAGRRMVVTGGASGLGTETVRALAGAGAQVVVATRDPALAKPLLDEFPAVTAAELDLADLRSVRAFVRDWRGPLHSLVANAGVMMLPERRLSAQGWEMQLAVNYLGHFALIHGLHDALRAAGTARVVTVSSGAQRLQPVDFADPQFERRPYDPMVAYAQSKTADALLAVGVSRRWAEDGVTANSCEPGWIHTNLQRHLDPATMRAFGAMDEDGNLLTPDYYKTPAQGASTSVLLAASPLLEGVTGRYFEDNRESAPIDGGPEFTMTGVARWATDPVAADELWDYALPFLGS</sequence>
<evidence type="ECO:0000313" key="4">
    <source>
        <dbReference type="EMBL" id="GAA2022387.1"/>
    </source>
</evidence>
<dbReference type="InterPro" id="IPR002347">
    <property type="entry name" value="SDR_fam"/>
</dbReference>
<comment type="similarity">
    <text evidence="1">Belongs to the short-chain dehydrogenases/reductases (SDR) family.</text>
</comment>
<keyword evidence="5" id="KW-1185">Reference proteome</keyword>
<evidence type="ECO:0000313" key="5">
    <source>
        <dbReference type="Proteomes" id="UP001500751"/>
    </source>
</evidence>
<comment type="caution">
    <text evidence="4">The sequence shown here is derived from an EMBL/GenBank/DDBJ whole genome shotgun (WGS) entry which is preliminary data.</text>
</comment>
<evidence type="ECO:0000256" key="3">
    <source>
        <dbReference type="ARBA" id="ARBA00023002"/>
    </source>
</evidence>
<dbReference type="Gene3D" id="3.40.50.720">
    <property type="entry name" value="NAD(P)-binding Rossmann-like Domain"/>
    <property type="match status" value="1"/>
</dbReference>
<name>A0ABN2TVX7_9ACTN</name>
<dbReference type="PRINTS" id="PR00081">
    <property type="entry name" value="GDHRDH"/>
</dbReference>
<reference evidence="4 5" key="1">
    <citation type="journal article" date="2019" name="Int. J. Syst. Evol. Microbiol.">
        <title>The Global Catalogue of Microorganisms (GCM) 10K type strain sequencing project: providing services to taxonomists for standard genome sequencing and annotation.</title>
        <authorList>
            <consortium name="The Broad Institute Genomics Platform"/>
            <consortium name="The Broad Institute Genome Sequencing Center for Infectious Disease"/>
            <person name="Wu L."/>
            <person name="Ma J."/>
        </authorList>
    </citation>
    <scope>NUCLEOTIDE SEQUENCE [LARGE SCALE GENOMIC DNA]</scope>
    <source>
        <strain evidence="4 5">JCM 16014</strain>
    </source>
</reference>
<accession>A0ABN2TVX7</accession>
<proteinExistence type="inferred from homology"/>
<dbReference type="InterPro" id="IPR020904">
    <property type="entry name" value="Sc_DH/Rdtase_CS"/>
</dbReference>
<dbReference type="RefSeq" id="WP_344665215.1">
    <property type="nucleotide sequence ID" value="NZ_BAAAQN010000008.1"/>
</dbReference>
<evidence type="ECO:0000256" key="1">
    <source>
        <dbReference type="ARBA" id="ARBA00006484"/>
    </source>
</evidence>
<dbReference type="InterPro" id="IPR036291">
    <property type="entry name" value="NAD(P)-bd_dom_sf"/>
</dbReference>
<keyword evidence="2" id="KW-0521">NADP</keyword>
<dbReference type="Pfam" id="PF00106">
    <property type="entry name" value="adh_short"/>
    <property type="match status" value="1"/>
</dbReference>
<dbReference type="CDD" id="cd05327">
    <property type="entry name" value="retinol-DH_like_SDR_c_like"/>
    <property type="match status" value="1"/>
</dbReference>
<dbReference type="Proteomes" id="UP001500751">
    <property type="component" value="Unassembled WGS sequence"/>
</dbReference>
<keyword evidence="3" id="KW-0560">Oxidoreductase</keyword>